<dbReference type="eggNOG" id="COG5346">
    <property type="taxonomic scope" value="Bacteria"/>
</dbReference>
<dbReference type="OrthoDB" id="8455146at2"/>
<keyword evidence="2" id="KW-0812">Transmembrane</keyword>
<dbReference type="AlphaFoldDB" id="B2ICE0"/>
<dbReference type="RefSeq" id="WP_012386085.1">
    <property type="nucleotide sequence ID" value="NC_010581.1"/>
</dbReference>
<organism evidence="3 4">
    <name type="scientific">Beijerinckia indica subsp. indica (strain ATCC 9039 / DSM 1715 / NCIMB 8712)</name>
    <dbReference type="NCBI Taxonomy" id="395963"/>
    <lineage>
        <taxon>Bacteria</taxon>
        <taxon>Pseudomonadati</taxon>
        <taxon>Pseudomonadota</taxon>
        <taxon>Alphaproteobacteria</taxon>
        <taxon>Hyphomicrobiales</taxon>
        <taxon>Beijerinckiaceae</taxon>
        <taxon>Beijerinckia</taxon>
    </lineage>
</organism>
<dbReference type="HOGENOM" id="CLU_124439_2_0_5"/>
<dbReference type="EMBL" id="CP001016">
    <property type="protein sequence ID" value="ACB96737.1"/>
    <property type="molecule type" value="Genomic_DNA"/>
</dbReference>
<reference evidence="3 4" key="2">
    <citation type="journal article" date="2010" name="J. Bacteriol.">
        <title>Complete genome sequence of Beijerinckia indica subsp. indica.</title>
        <authorList>
            <person name="Tamas I."/>
            <person name="Dedysh S.N."/>
            <person name="Liesack W."/>
            <person name="Stott M.B."/>
            <person name="Alam M."/>
            <person name="Murrell J.C."/>
            <person name="Dunfield P.F."/>
        </authorList>
    </citation>
    <scope>NUCLEOTIDE SEQUENCE [LARGE SCALE GENOMIC DNA]</scope>
    <source>
        <strain evidence="4">ATCC 9039 / DSM 1715 / NCIMB 8712</strain>
    </source>
</reference>
<feature type="transmembrane region" description="Helical" evidence="2">
    <location>
        <begin position="114"/>
        <end position="131"/>
    </location>
</feature>
<feature type="compositionally biased region" description="Polar residues" evidence="1">
    <location>
        <begin position="1"/>
        <end position="21"/>
    </location>
</feature>
<protein>
    <recommendedName>
        <fullName evidence="5">DUF2335 domain-containing protein</fullName>
    </recommendedName>
</protein>
<gene>
    <name evidence="3" type="ordered locus">Bind_3177</name>
</gene>
<keyword evidence="2" id="KW-1133">Transmembrane helix</keyword>
<evidence type="ECO:0000256" key="1">
    <source>
        <dbReference type="SAM" id="MobiDB-lite"/>
    </source>
</evidence>
<name>B2ICE0_BEII9</name>
<dbReference type="InterPro" id="IPR019284">
    <property type="entry name" value="RP532"/>
</dbReference>
<dbReference type="STRING" id="395963.Bind_3177"/>
<sequence>MSNDLSENSSQNSIEKIQPPNQVAEREEYIFASGWSGPLPPPQSLEAFEQILPGSASLIFGEFVKEAEHRRKQEDRESRFRVREGHIGQVLAGLFSIAAFGVTCYALYLGAFKTAVVIGTTTVISGIAAFLNKEQKEKQANEKST</sequence>
<proteinExistence type="predicted"/>
<accession>B2ICE0</accession>
<feature type="transmembrane region" description="Helical" evidence="2">
    <location>
        <begin position="86"/>
        <end position="108"/>
    </location>
</feature>
<evidence type="ECO:0000256" key="2">
    <source>
        <dbReference type="SAM" id="Phobius"/>
    </source>
</evidence>
<feature type="region of interest" description="Disordered" evidence="1">
    <location>
        <begin position="1"/>
        <end position="22"/>
    </location>
</feature>
<reference evidence="4" key="1">
    <citation type="submission" date="2008-03" db="EMBL/GenBank/DDBJ databases">
        <title>Complete sequence of chromosome of Beijerinckia indica subsp. indica ATCC 9039.</title>
        <authorList>
            <consortium name="US DOE Joint Genome Institute"/>
            <person name="Copeland A."/>
            <person name="Lucas S."/>
            <person name="Lapidus A."/>
            <person name="Glavina del Rio T."/>
            <person name="Dalin E."/>
            <person name="Tice H."/>
            <person name="Bruce D."/>
            <person name="Goodwin L."/>
            <person name="Pitluck S."/>
            <person name="LaButti K."/>
            <person name="Schmutz J."/>
            <person name="Larimer F."/>
            <person name="Land M."/>
            <person name="Hauser L."/>
            <person name="Kyrpides N."/>
            <person name="Mikhailova N."/>
            <person name="Dunfield P.F."/>
            <person name="Dedysh S.N."/>
            <person name="Liesack W."/>
            <person name="Saw J.H."/>
            <person name="Alam M."/>
            <person name="Chen Y."/>
            <person name="Murrell J.C."/>
            <person name="Richardson P."/>
        </authorList>
    </citation>
    <scope>NUCLEOTIDE SEQUENCE [LARGE SCALE GENOMIC DNA]</scope>
    <source>
        <strain evidence="4">ATCC 9039 / DSM 1715 / NCIMB 8712</strain>
    </source>
</reference>
<dbReference type="Pfam" id="PF10097">
    <property type="entry name" value="DUF2335"/>
    <property type="match status" value="1"/>
</dbReference>
<keyword evidence="2" id="KW-0472">Membrane</keyword>
<evidence type="ECO:0000313" key="3">
    <source>
        <dbReference type="EMBL" id="ACB96737.1"/>
    </source>
</evidence>
<dbReference type="Proteomes" id="UP000001695">
    <property type="component" value="Chromosome"/>
</dbReference>
<keyword evidence="4" id="KW-1185">Reference proteome</keyword>
<evidence type="ECO:0000313" key="4">
    <source>
        <dbReference type="Proteomes" id="UP000001695"/>
    </source>
</evidence>
<dbReference type="KEGG" id="bid:Bind_3177"/>
<evidence type="ECO:0008006" key="5">
    <source>
        <dbReference type="Google" id="ProtNLM"/>
    </source>
</evidence>